<name>A0AAN5D6L3_9BILA</name>
<feature type="region of interest" description="Disordered" evidence="1">
    <location>
        <begin position="140"/>
        <end position="220"/>
    </location>
</feature>
<accession>A0AAN5D6L3</accession>
<feature type="compositionally biased region" description="Low complexity" evidence="1">
    <location>
        <begin position="182"/>
        <end position="208"/>
    </location>
</feature>
<comment type="caution">
    <text evidence="3">The sequence shown here is derived from an EMBL/GenBank/DDBJ whole genome shotgun (WGS) entry which is preliminary data.</text>
</comment>
<dbReference type="EMBL" id="BTRK01000006">
    <property type="protein sequence ID" value="GMR56559.1"/>
    <property type="molecule type" value="Genomic_DNA"/>
</dbReference>
<feature type="region of interest" description="Disordered" evidence="1">
    <location>
        <begin position="260"/>
        <end position="308"/>
    </location>
</feature>
<reference evidence="4" key="1">
    <citation type="submission" date="2022-10" db="EMBL/GenBank/DDBJ databases">
        <title>Genome assembly of Pristionchus species.</title>
        <authorList>
            <person name="Yoshida K."/>
            <person name="Sommer R.J."/>
        </authorList>
    </citation>
    <scope>NUCLEOTIDE SEQUENCE [LARGE SCALE GENOMIC DNA]</scope>
    <source>
        <strain evidence="4">RS5460</strain>
    </source>
</reference>
<evidence type="ECO:0000313" key="4">
    <source>
        <dbReference type="Proteomes" id="UP001328107"/>
    </source>
</evidence>
<evidence type="ECO:0000256" key="2">
    <source>
        <dbReference type="SAM" id="Phobius"/>
    </source>
</evidence>
<sequence>LQDKAFYCIGEGSEGLATLGVVTLPPLVEEPNVHRIQPRSANAASKPKPAEPKKGKRKPKNATERMNSEHFNLYETIPVYIQDDMNPGTIIGVQTVFVFLYLLVFSLVMFIRTADGEKESFHFTVDERAQLHAYDYIPQQEEAKLEREKTVTPREQTAVDEDLPPEPVRQESSAPPSDKGISSVGSPGPSGPVEVGPSRSTTTTTQTTLQPATSRVTSSAENLTISKLTEDHFVHVEDAIAAGTRKKPEEHSIGSMEVMEAAAAAPPPPTPPPAPRKLFETEASGVSPDVQPTEPYRTLGYSIPPYSK</sequence>
<feature type="compositionally biased region" description="Low complexity" evidence="1">
    <location>
        <begin position="38"/>
        <end position="47"/>
    </location>
</feature>
<proteinExistence type="predicted"/>
<dbReference type="AlphaFoldDB" id="A0AAN5D6L3"/>
<dbReference type="Proteomes" id="UP001328107">
    <property type="component" value="Unassembled WGS sequence"/>
</dbReference>
<keyword evidence="2" id="KW-0472">Membrane</keyword>
<organism evidence="3 4">
    <name type="scientific">Pristionchus mayeri</name>
    <dbReference type="NCBI Taxonomy" id="1317129"/>
    <lineage>
        <taxon>Eukaryota</taxon>
        <taxon>Metazoa</taxon>
        <taxon>Ecdysozoa</taxon>
        <taxon>Nematoda</taxon>
        <taxon>Chromadorea</taxon>
        <taxon>Rhabditida</taxon>
        <taxon>Rhabditina</taxon>
        <taxon>Diplogasteromorpha</taxon>
        <taxon>Diplogasteroidea</taxon>
        <taxon>Neodiplogasteridae</taxon>
        <taxon>Pristionchus</taxon>
    </lineage>
</organism>
<gene>
    <name evidence="3" type="ORF">PMAYCL1PPCAC_26754</name>
</gene>
<feature type="transmembrane region" description="Helical" evidence="2">
    <location>
        <begin position="90"/>
        <end position="111"/>
    </location>
</feature>
<feature type="compositionally biased region" description="Pro residues" evidence="1">
    <location>
        <begin position="265"/>
        <end position="275"/>
    </location>
</feature>
<feature type="non-terminal residue" evidence="3">
    <location>
        <position position="1"/>
    </location>
</feature>
<keyword evidence="2" id="KW-0812">Transmembrane</keyword>
<keyword evidence="2" id="KW-1133">Transmembrane helix</keyword>
<feature type="compositionally biased region" description="Basic and acidic residues" evidence="1">
    <location>
        <begin position="141"/>
        <end position="152"/>
    </location>
</feature>
<protein>
    <submittedName>
        <fullName evidence="3">Uncharacterized protein</fullName>
    </submittedName>
</protein>
<evidence type="ECO:0000256" key="1">
    <source>
        <dbReference type="SAM" id="MobiDB-lite"/>
    </source>
</evidence>
<feature type="region of interest" description="Disordered" evidence="1">
    <location>
        <begin position="33"/>
        <end position="65"/>
    </location>
</feature>
<feature type="compositionally biased region" description="Polar residues" evidence="1">
    <location>
        <begin position="209"/>
        <end position="220"/>
    </location>
</feature>
<keyword evidence="4" id="KW-1185">Reference proteome</keyword>
<feature type="non-terminal residue" evidence="3">
    <location>
        <position position="308"/>
    </location>
</feature>
<evidence type="ECO:0000313" key="3">
    <source>
        <dbReference type="EMBL" id="GMR56559.1"/>
    </source>
</evidence>